<accession>A0A0R3SX44</accession>
<dbReference type="AlphaFoldDB" id="A0A0R3SX44"/>
<dbReference type="Proteomes" id="UP000274504">
    <property type="component" value="Unassembled WGS sequence"/>
</dbReference>
<evidence type="ECO:0000313" key="3">
    <source>
        <dbReference type="WBParaSite" id="HDID_0001029101-mRNA-1"/>
    </source>
</evidence>
<gene>
    <name evidence="1" type="ORF">HDID_LOCUS10289</name>
</gene>
<sequence length="155" mass="18003">MATRWYVDPQESLFKFNTTEYEWTPVEDTEISRSGDHDPNIEYSLDVEVYPPHNQIHFSPLLCDPHCLPGESDEIHRCTCHTRPPRLQFRGAEMRLVPSHSTDDQDPSVWNVDNNILPSFFNHVLQRQPPGRGGKFFLHHSLRPSSGMMTSQKEM</sequence>
<proteinExistence type="predicted"/>
<dbReference type="WBParaSite" id="HDID_0001029101-mRNA-1">
    <property type="protein sequence ID" value="HDID_0001029101-mRNA-1"/>
    <property type="gene ID" value="HDID_0001029101"/>
</dbReference>
<reference evidence="1 2" key="2">
    <citation type="submission" date="2018-11" db="EMBL/GenBank/DDBJ databases">
        <authorList>
            <consortium name="Pathogen Informatics"/>
        </authorList>
    </citation>
    <scope>NUCLEOTIDE SEQUENCE [LARGE SCALE GENOMIC DNA]</scope>
</reference>
<dbReference type="EMBL" id="UYSG01011605">
    <property type="protein sequence ID" value="VDL63038.1"/>
    <property type="molecule type" value="Genomic_DNA"/>
</dbReference>
<evidence type="ECO:0000313" key="1">
    <source>
        <dbReference type="EMBL" id="VDL63038.1"/>
    </source>
</evidence>
<reference evidence="3" key="1">
    <citation type="submission" date="2017-02" db="UniProtKB">
        <authorList>
            <consortium name="WormBaseParasite"/>
        </authorList>
    </citation>
    <scope>IDENTIFICATION</scope>
</reference>
<organism evidence="3">
    <name type="scientific">Hymenolepis diminuta</name>
    <name type="common">Rat tapeworm</name>
    <dbReference type="NCBI Taxonomy" id="6216"/>
    <lineage>
        <taxon>Eukaryota</taxon>
        <taxon>Metazoa</taxon>
        <taxon>Spiralia</taxon>
        <taxon>Lophotrochozoa</taxon>
        <taxon>Platyhelminthes</taxon>
        <taxon>Cestoda</taxon>
        <taxon>Eucestoda</taxon>
        <taxon>Cyclophyllidea</taxon>
        <taxon>Hymenolepididae</taxon>
        <taxon>Hymenolepis</taxon>
    </lineage>
</organism>
<name>A0A0R3SX44_HYMDI</name>
<protein>
    <submittedName>
        <fullName evidence="3">WW domain-containing protein</fullName>
    </submittedName>
</protein>
<evidence type="ECO:0000313" key="2">
    <source>
        <dbReference type="Proteomes" id="UP000274504"/>
    </source>
</evidence>